<dbReference type="Proteomes" id="UP000308600">
    <property type="component" value="Unassembled WGS sequence"/>
</dbReference>
<gene>
    <name evidence="1" type="ORF">BDN72DRAFT_849590</name>
</gene>
<sequence length="338" mass="37251">MASTTSSPDAVAAEVAALLPLLSDDGMVKYTNIAFLMLLVYDHAITFDQEVERIWVLPWRLPKFLFMINRYLVPPTLFFGGIIPSVDDLSPGVRICKFDGKWTSWPTIVALATVEIMLILRVVALYSHDKRVTIFLITAFIVQITAYITLSVMIMNGTTGSPGGDVFSGCLFSAPAYFWVAWLPPVCFESVIVVLTLYKVLQYKLQVSAVLNVYARDSLLYFLSMFSILLSNLLLARFGTGFMGALLIAPSSVVACVAVARMTMNMRQFTMKAECTTRLPGQELRPARLQAHQDATFSTIPSLSFQTTGQIGSNVDGKEDIDVLDTPVDADPFAKAQV</sequence>
<evidence type="ECO:0000313" key="1">
    <source>
        <dbReference type="EMBL" id="TFK61514.1"/>
    </source>
</evidence>
<accession>A0ACD3A7Z0</accession>
<protein>
    <submittedName>
        <fullName evidence="1">Uncharacterized protein</fullName>
    </submittedName>
</protein>
<evidence type="ECO:0000313" key="2">
    <source>
        <dbReference type="Proteomes" id="UP000308600"/>
    </source>
</evidence>
<dbReference type="EMBL" id="ML208653">
    <property type="protein sequence ID" value="TFK61514.1"/>
    <property type="molecule type" value="Genomic_DNA"/>
</dbReference>
<name>A0ACD3A7Z0_9AGAR</name>
<reference evidence="1 2" key="1">
    <citation type="journal article" date="2019" name="Nat. Ecol. Evol.">
        <title>Megaphylogeny resolves global patterns of mushroom evolution.</title>
        <authorList>
            <person name="Varga T."/>
            <person name="Krizsan K."/>
            <person name="Foldi C."/>
            <person name="Dima B."/>
            <person name="Sanchez-Garcia M."/>
            <person name="Sanchez-Ramirez S."/>
            <person name="Szollosi G.J."/>
            <person name="Szarkandi J.G."/>
            <person name="Papp V."/>
            <person name="Albert L."/>
            <person name="Andreopoulos W."/>
            <person name="Angelini C."/>
            <person name="Antonin V."/>
            <person name="Barry K.W."/>
            <person name="Bougher N.L."/>
            <person name="Buchanan P."/>
            <person name="Buyck B."/>
            <person name="Bense V."/>
            <person name="Catcheside P."/>
            <person name="Chovatia M."/>
            <person name="Cooper J."/>
            <person name="Damon W."/>
            <person name="Desjardin D."/>
            <person name="Finy P."/>
            <person name="Geml J."/>
            <person name="Haridas S."/>
            <person name="Hughes K."/>
            <person name="Justo A."/>
            <person name="Karasinski D."/>
            <person name="Kautmanova I."/>
            <person name="Kiss B."/>
            <person name="Kocsube S."/>
            <person name="Kotiranta H."/>
            <person name="LaButti K.M."/>
            <person name="Lechner B.E."/>
            <person name="Liimatainen K."/>
            <person name="Lipzen A."/>
            <person name="Lukacs Z."/>
            <person name="Mihaltcheva S."/>
            <person name="Morgado L.N."/>
            <person name="Niskanen T."/>
            <person name="Noordeloos M.E."/>
            <person name="Ohm R.A."/>
            <person name="Ortiz-Santana B."/>
            <person name="Ovrebo C."/>
            <person name="Racz N."/>
            <person name="Riley R."/>
            <person name="Savchenko A."/>
            <person name="Shiryaev A."/>
            <person name="Soop K."/>
            <person name="Spirin V."/>
            <person name="Szebenyi C."/>
            <person name="Tomsovsky M."/>
            <person name="Tulloss R.E."/>
            <person name="Uehling J."/>
            <person name="Grigoriev I.V."/>
            <person name="Vagvolgyi C."/>
            <person name="Papp T."/>
            <person name="Martin F.M."/>
            <person name="Miettinen O."/>
            <person name="Hibbett D.S."/>
            <person name="Nagy L.G."/>
        </authorList>
    </citation>
    <scope>NUCLEOTIDE SEQUENCE [LARGE SCALE GENOMIC DNA]</scope>
    <source>
        <strain evidence="1 2">NL-1719</strain>
    </source>
</reference>
<keyword evidence="2" id="KW-1185">Reference proteome</keyword>
<organism evidence="1 2">
    <name type="scientific">Pluteus cervinus</name>
    <dbReference type="NCBI Taxonomy" id="181527"/>
    <lineage>
        <taxon>Eukaryota</taxon>
        <taxon>Fungi</taxon>
        <taxon>Dikarya</taxon>
        <taxon>Basidiomycota</taxon>
        <taxon>Agaricomycotina</taxon>
        <taxon>Agaricomycetes</taxon>
        <taxon>Agaricomycetidae</taxon>
        <taxon>Agaricales</taxon>
        <taxon>Pluteineae</taxon>
        <taxon>Pluteaceae</taxon>
        <taxon>Pluteus</taxon>
    </lineage>
</organism>
<proteinExistence type="predicted"/>